<gene>
    <name evidence="2" type="ORF">Tco_1044556</name>
</gene>
<evidence type="ECO:0000313" key="2">
    <source>
        <dbReference type="EMBL" id="GJT77831.1"/>
    </source>
</evidence>
<evidence type="ECO:0000256" key="1">
    <source>
        <dbReference type="SAM" id="MobiDB-lite"/>
    </source>
</evidence>
<reference evidence="2" key="2">
    <citation type="submission" date="2022-01" db="EMBL/GenBank/DDBJ databases">
        <authorList>
            <person name="Yamashiro T."/>
            <person name="Shiraishi A."/>
            <person name="Satake H."/>
            <person name="Nakayama K."/>
        </authorList>
    </citation>
    <scope>NUCLEOTIDE SEQUENCE</scope>
</reference>
<proteinExistence type="predicted"/>
<feature type="region of interest" description="Disordered" evidence="1">
    <location>
        <begin position="1"/>
        <end position="51"/>
    </location>
</feature>
<comment type="caution">
    <text evidence="2">The sequence shown here is derived from an EMBL/GenBank/DDBJ whole genome shotgun (WGS) entry which is preliminary data.</text>
</comment>
<feature type="compositionally biased region" description="Polar residues" evidence="1">
    <location>
        <begin position="1"/>
        <end position="25"/>
    </location>
</feature>
<dbReference type="EMBL" id="BQNB010018748">
    <property type="protein sequence ID" value="GJT77831.1"/>
    <property type="molecule type" value="Genomic_DNA"/>
</dbReference>
<feature type="compositionally biased region" description="Polar residues" evidence="1">
    <location>
        <begin position="40"/>
        <end position="51"/>
    </location>
</feature>
<dbReference type="Proteomes" id="UP001151760">
    <property type="component" value="Unassembled WGS sequence"/>
</dbReference>
<accession>A0ABQ5GRH8</accession>
<name>A0ABQ5GRH8_9ASTR</name>
<sequence length="114" mass="12056">MSDLSKCSWNSPKNGAPNVSTSAKDGSSAAENKGGRKAHTNSSNIPTSNPYDLLSQFSKGGVGRGKLEWRVVMSGGWKYWGGRGVGSYGMGLVDGIKGVTWGCRRGRAFAGLLW</sequence>
<protein>
    <submittedName>
        <fullName evidence="2">Uncharacterized protein</fullName>
    </submittedName>
</protein>
<evidence type="ECO:0000313" key="3">
    <source>
        <dbReference type="Proteomes" id="UP001151760"/>
    </source>
</evidence>
<keyword evidence="3" id="KW-1185">Reference proteome</keyword>
<reference evidence="2" key="1">
    <citation type="journal article" date="2022" name="Int. J. Mol. Sci.">
        <title>Draft Genome of Tanacetum Coccineum: Genomic Comparison of Closely Related Tanacetum-Family Plants.</title>
        <authorList>
            <person name="Yamashiro T."/>
            <person name="Shiraishi A."/>
            <person name="Nakayama K."/>
            <person name="Satake H."/>
        </authorList>
    </citation>
    <scope>NUCLEOTIDE SEQUENCE</scope>
</reference>
<organism evidence="2 3">
    <name type="scientific">Tanacetum coccineum</name>
    <dbReference type="NCBI Taxonomy" id="301880"/>
    <lineage>
        <taxon>Eukaryota</taxon>
        <taxon>Viridiplantae</taxon>
        <taxon>Streptophyta</taxon>
        <taxon>Embryophyta</taxon>
        <taxon>Tracheophyta</taxon>
        <taxon>Spermatophyta</taxon>
        <taxon>Magnoliopsida</taxon>
        <taxon>eudicotyledons</taxon>
        <taxon>Gunneridae</taxon>
        <taxon>Pentapetalae</taxon>
        <taxon>asterids</taxon>
        <taxon>campanulids</taxon>
        <taxon>Asterales</taxon>
        <taxon>Asteraceae</taxon>
        <taxon>Asteroideae</taxon>
        <taxon>Anthemideae</taxon>
        <taxon>Anthemidinae</taxon>
        <taxon>Tanacetum</taxon>
    </lineage>
</organism>